<evidence type="ECO:0000259" key="1">
    <source>
        <dbReference type="Pfam" id="PF04296"/>
    </source>
</evidence>
<dbReference type="InterPro" id="IPR035931">
    <property type="entry name" value="YlxR-like_sf"/>
</dbReference>
<dbReference type="InterPro" id="IPR007393">
    <property type="entry name" value="YlxR_dom"/>
</dbReference>
<feature type="domain" description="YlxR" evidence="1">
    <location>
        <begin position="10"/>
        <end position="84"/>
    </location>
</feature>
<protein>
    <submittedName>
        <fullName evidence="2">RNase P modulator RnpM</fullName>
    </submittedName>
</protein>
<dbReference type="Gene3D" id="3.30.1230.10">
    <property type="entry name" value="YlxR-like"/>
    <property type="match status" value="1"/>
</dbReference>
<dbReference type="PANTHER" id="PTHR34215:SF1">
    <property type="entry name" value="YLXR DOMAIN-CONTAINING PROTEIN"/>
    <property type="match status" value="1"/>
</dbReference>
<dbReference type="Proteomes" id="UP001595880">
    <property type="component" value="Unassembled WGS sequence"/>
</dbReference>
<dbReference type="CDD" id="cd00279">
    <property type="entry name" value="YlxR"/>
    <property type="match status" value="1"/>
</dbReference>
<evidence type="ECO:0000313" key="3">
    <source>
        <dbReference type="Proteomes" id="UP001595880"/>
    </source>
</evidence>
<reference evidence="3" key="1">
    <citation type="journal article" date="2019" name="Int. J. Syst. Evol. Microbiol.">
        <title>The Global Catalogue of Microorganisms (GCM) 10K type strain sequencing project: providing services to taxonomists for standard genome sequencing and annotation.</title>
        <authorList>
            <consortium name="The Broad Institute Genomics Platform"/>
            <consortium name="The Broad Institute Genome Sequencing Center for Infectious Disease"/>
            <person name="Wu L."/>
            <person name="Ma J."/>
        </authorList>
    </citation>
    <scope>NUCLEOTIDE SEQUENCE [LARGE SCALE GENOMIC DNA]</scope>
    <source>
        <strain evidence="3">KACC 14058</strain>
    </source>
</reference>
<organism evidence="2 3">
    <name type="scientific">Gracilibacillus marinus</name>
    <dbReference type="NCBI Taxonomy" id="630535"/>
    <lineage>
        <taxon>Bacteria</taxon>
        <taxon>Bacillati</taxon>
        <taxon>Bacillota</taxon>
        <taxon>Bacilli</taxon>
        <taxon>Bacillales</taxon>
        <taxon>Bacillaceae</taxon>
        <taxon>Gracilibacillus</taxon>
    </lineage>
</organism>
<dbReference type="SUPFAM" id="SSF64376">
    <property type="entry name" value="YlxR-like"/>
    <property type="match status" value="1"/>
</dbReference>
<dbReference type="NCBIfam" id="NF047356">
    <property type="entry name" value="RNA_bind_RnpM"/>
    <property type="match status" value="1"/>
</dbReference>
<proteinExistence type="predicted"/>
<sequence>MSKQRKVPLRKCVATQEMFPKQALIRIVKTKEGQIFVDPTGKKNGRGAYISKSIDAIHKAEKTHALDKHLETQIPQEIYEELKQLIEG</sequence>
<dbReference type="InterPro" id="IPR037465">
    <property type="entry name" value="YlxR"/>
</dbReference>
<dbReference type="EMBL" id="JBHSDV010000001">
    <property type="protein sequence ID" value="MFC4387439.1"/>
    <property type="molecule type" value="Genomic_DNA"/>
</dbReference>
<dbReference type="Pfam" id="PF04296">
    <property type="entry name" value="YlxR"/>
    <property type="match status" value="1"/>
</dbReference>
<dbReference type="RefSeq" id="WP_390197277.1">
    <property type="nucleotide sequence ID" value="NZ_JBHSDV010000001.1"/>
</dbReference>
<keyword evidence="3" id="KW-1185">Reference proteome</keyword>
<evidence type="ECO:0000313" key="2">
    <source>
        <dbReference type="EMBL" id="MFC4387439.1"/>
    </source>
</evidence>
<accession>A0ABV8VUR2</accession>
<gene>
    <name evidence="2" type="primary">rnpM</name>
    <name evidence="2" type="synonym">ylxR</name>
    <name evidence="2" type="ORF">ACFOZ1_06390</name>
</gene>
<dbReference type="PANTHER" id="PTHR34215">
    <property type="entry name" value="BLL0784 PROTEIN"/>
    <property type="match status" value="1"/>
</dbReference>
<comment type="caution">
    <text evidence="2">The sequence shown here is derived from an EMBL/GenBank/DDBJ whole genome shotgun (WGS) entry which is preliminary data.</text>
</comment>
<name>A0ABV8VUR2_9BACI</name>